<dbReference type="NCBIfam" id="TIGR01571">
    <property type="entry name" value="A_thal_Cys_rich"/>
    <property type="match status" value="1"/>
</dbReference>
<feature type="compositionally biased region" description="Basic and acidic residues" evidence="5">
    <location>
        <begin position="251"/>
        <end position="269"/>
    </location>
</feature>
<keyword evidence="2" id="KW-0812">Transmembrane</keyword>
<evidence type="ECO:0000313" key="7">
    <source>
        <dbReference type="Proteomes" id="UP000636709"/>
    </source>
</evidence>
<sequence length="322" mass="34503">MEAGVRAGCLSFFCPCVAFGQVAETIDKGVTLLLHAGVCLLHCIYSCSYRRKLRALYGLPAEPCADGCVHCFCEPCALSQMYRELKNRGADPANAEITETLQSFVGDGHVAVPLWLHAAEPGARARAGRSERRAPCHPRYARNATMVTLTMLALDCSGTPRMSVTQSYSIRPYACAAMSDTPEPELEAVAAVRRGQLTPGHALPHQAACPVCPCAAWVRLVSSAECGSRHLGPKRKARICSSYDVMRNGKEGKLAGEGKGESPHPETGAEKVGTWFGEARAVWPAPPPTPPEPPAPACRSEEGREDLVLGEGDGHKAQRKES</sequence>
<accession>A0A835EIS3</accession>
<keyword evidence="3" id="KW-1133">Transmembrane helix</keyword>
<protein>
    <submittedName>
        <fullName evidence="6">Uncharacterized protein</fullName>
    </submittedName>
</protein>
<gene>
    <name evidence="6" type="ORF">HU200_042109</name>
</gene>
<evidence type="ECO:0000256" key="4">
    <source>
        <dbReference type="ARBA" id="ARBA00023136"/>
    </source>
</evidence>
<dbReference type="InterPro" id="IPR006461">
    <property type="entry name" value="PLAC_motif_containing"/>
</dbReference>
<keyword evidence="4" id="KW-0472">Membrane</keyword>
<evidence type="ECO:0000256" key="3">
    <source>
        <dbReference type="ARBA" id="ARBA00022989"/>
    </source>
</evidence>
<feature type="compositionally biased region" description="Pro residues" evidence="5">
    <location>
        <begin position="284"/>
        <end position="296"/>
    </location>
</feature>
<evidence type="ECO:0000313" key="6">
    <source>
        <dbReference type="EMBL" id="KAF8689313.1"/>
    </source>
</evidence>
<name>A0A835EIS3_9POAL</name>
<dbReference type="PANTHER" id="PTHR15907">
    <property type="entry name" value="DUF614 FAMILY PROTEIN-RELATED"/>
    <property type="match status" value="1"/>
</dbReference>
<dbReference type="Pfam" id="PF04749">
    <property type="entry name" value="PLAC8"/>
    <property type="match status" value="1"/>
</dbReference>
<evidence type="ECO:0000256" key="5">
    <source>
        <dbReference type="SAM" id="MobiDB-lite"/>
    </source>
</evidence>
<feature type="compositionally biased region" description="Basic and acidic residues" evidence="5">
    <location>
        <begin position="299"/>
        <end position="322"/>
    </location>
</feature>
<reference evidence="6" key="1">
    <citation type="submission" date="2020-07" db="EMBL/GenBank/DDBJ databases">
        <title>Genome sequence and genetic diversity analysis of an under-domesticated orphan crop, white fonio (Digitaria exilis).</title>
        <authorList>
            <person name="Bennetzen J.L."/>
            <person name="Chen S."/>
            <person name="Ma X."/>
            <person name="Wang X."/>
            <person name="Yssel A.E.J."/>
            <person name="Chaluvadi S.R."/>
            <person name="Johnson M."/>
            <person name="Gangashetty P."/>
            <person name="Hamidou F."/>
            <person name="Sanogo M.D."/>
            <person name="Zwaenepoel A."/>
            <person name="Wallace J."/>
            <person name="Van De Peer Y."/>
            <person name="Van Deynze A."/>
        </authorList>
    </citation>
    <scope>NUCLEOTIDE SEQUENCE</scope>
    <source>
        <tissue evidence="6">Leaves</tissue>
    </source>
</reference>
<feature type="region of interest" description="Disordered" evidence="5">
    <location>
        <begin position="251"/>
        <end position="322"/>
    </location>
</feature>
<dbReference type="Proteomes" id="UP000636709">
    <property type="component" value="Unassembled WGS sequence"/>
</dbReference>
<keyword evidence="7" id="KW-1185">Reference proteome</keyword>
<proteinExistence type="predicted"/>
<comment type="subcellular location">
    <subcellularLocation>
        <location evidence="1">Membrane</location>
    </subcellularLocation>
</comment>
<dbReference type="GO" id="GO:0016020">
    <property type="term" value="C:membrane"/>
    <property type="evidence" value="ECO:0007669"/>
    <property type="project" value="UniProtKB-SubCell"/>
</dbReference>
<dbReference type="OrthoDB" id="1045822at2759"/>
<comment type="caution">
    <text evidence="6">The sequence shown here is derived from an EMBL/GenBank/DDBJ whole genome shotgun (WGS) entry which is preliminary data.</text>
</comment>
<organism evidence="6 7">
    <name type="scientific">Digitaria exilis</name>
    <dbReference type="NCBI Taxonomy" id="1010633"/>
    <lineage>
        <taxon>Eukaryota</taxon>
        <taxon>Viridiplantae</taxon>
        <taxon>Streptophyta</taxon>
        <taxon>Embryophyta</taxon>
        <taxon>Tracheophyta</taxon>
        <taxon>Spermatophyta</taxon>
        <taxon>Magnoliopsida</taxon>
        <taxon>Liliopsida</taxon>
        <taxon>Poales</taxon>
        <taxon>Poaceae</taxon>
        <taxon>PACMAD clade</taxon>
        <taxon>Panicoideae</taxon>
        <taxon>Panicodae</taxon>
        <taxon>Paniceae</taxon>
        <taxon>Anthephorinae</taxon>
        <taxon>Digitaria</taxon>
    </lineage>
</organism>
<evidence type="ECO:0000256" key="2">
    <source>
        <dbReference type="ARBA" id="ARBA00022692"/>
    </source>
</evidence>
<evidence type="ECO:0000256" key="1">
    <source>
        <dbReference type="ARBA" id="ARBA00004370"/>
    </source>
</evidence>
<dbReference type="AlphaFoldDB" id="A0A835EIS3"/>
<dbReference type="EMBL" id="JACEFO010002022">
    <property type="protein sequence ID" value="KAF8689313.1"/>
    <property type="molecule type" value="Genomic_DNA"/>
</dbReference>